<proteinExistence type="predicted"/>
<dbReference type="InterPro" id="IPR011051">
    <property type="entry name" value="RmlC_Cupin_sf"/>
</dbReference>
<sequence>MTLRLIRAAGLRPRPWPNGLGTTRDVAEGPGWLIGIADLGGEAAFSHFPETDRIFTPVAGEGGTLTLEGHPIPCRPLVPVLFPGDRPAHYVPAGGPGRAFNLFIRRGAGEGRVQACRIAASHGARLPGTVLALFCAEGVLDVGGGRLEAGDTLLHPGATALRAPGGPAAAIIVEWLPVG</sequence>
<comment type="caution">
    <text evidence="1">The sequence shown here is derived from an EMBL/GenBank/DDBJ whole genome shotgun (WGS) entry which is preliminary data.</text>
</comment>
<evidence type="ECO:0000313" key="2">
    <source>
        <dbReference type="Proteomes" id="UP000580654"/>
    </source>
</evidence>
<dbReference type="RefSeq" id="WP_184519031.1">
    <property type="nucleotide sequence ID" value="NZ_JACIJD010000011.1"/>
</dbReference>
<dbReference type="SUPFAM" id="SSF51182">
    <property type="entry name" value="RmlC-like cupins"/>
    <property type="match status" value="1"/>
</dbReference>
<gene>
    <name evidence="1" type="ORF">FHS87_002690</name>
</gene>
<organism evidence="1 2">
    <name type="scientific">Muricoccus pecuniae</name>
    <dbReference type="NCBI Taxonomy" id="693023"/>
    <lineage>
        <taxon>Bacteria</taxon>
        <taxon>Pseudomonadati</taxon>
        <taxon>Pseudomonadota</taxon>
        <taxon>Alphaproteobacteria</taxon>
        <taxon>Acetobacterales</taxon>
        <taxon>Roseomonadaceae</taxon>
        <taxon>Muricoccus</taxon>
    </lineage>
</organism>
<dbReference type="AlphaFoldDB" id="A0A840Y0K5"/>
<keyword evidence="2" id="KW-1185">Reference proteome</keyword>
<accession>A0A840Y0K5</accession>
<name>A0A840Y0K5_9PROT</name>
<dbReference type="Proteomes" id="UP000580654">
    <property type="component" value="Unassembled WGS sequence"/>
</dbReference>
<dbReference type="InterPro" id="IPR014710">
    <property type="entry name" value="RmlC-like_jellyroll"/>
</dbReference>
<evidence type="ECO:0000313" key="1">
    <source>
        <dbReference type="EMBL" id="MBB5694638.1"/>
    </source>
</evidence>
<protein>
    <recommendedName>
        <fullName evidence="3">HutD family protein</fullName>
    </recommendedName>
</protein>
<dbReference type="InterPro" id="IPR010282">
    <property type="entry name" value="Uncharacterised_HutD/Ves"/>
</dbReference>
<dbReference type="Gene3D" id="2.60.120.10">
    <property type="entry name" value="Jelly Rolls"/>
    <property type="match status" value="1"/>
</dbReference>
<dbReference type="EMBL" id="JACIJD010000011">
    <property type="protein sequence ID" value="MBB5694638.1"/>
    <property type="molecule type" value="Genomic_DNA"/>
</dbReference>
<evidence type="ECO:0008006" key="3">
    <source>
        <dbReference type="Google" id="ProtNLM"/>
    </source>
</evidence>
<reference evidence="1 2" key="1">
    <citation type="submission" date="2020-08" db="EMBL/GenBank/DDBJ databases">
        <title>Genomic Encyclopedia of Type Strains, Phase IV (KMG-IV): sequencing the most valuable type-strain genomes for metagenomic binning, comparative biology and taxonomic classification.</title>
        <authorList>
            <person name="Goeker M."/>
        </authorList>
    </citation>
    <scope>NUCLEOTIDE SEQUENCE [LARGE SCALE GENOMIC DNA]</scope>
    <source>
        <strain evidence="1 2">DSM 25622</strain>
    </source>
</reference>
<dbReference type="Pfam" id="PF05962">
    <property type="entry name" value="HutD"/>
    <property type="match status" value="1"/>
</dbReference>